<evidence type="ECO:0008006" key="4">
    <source>
        <dbReference type="Google" id="ProtNLM"/>
    </source>
</evidence>
<proteinExistence type="predicted"/>
<dbReference type="PANTHER" id="PTHR10775">
    <property type="entry name" value="OS08G0208400 PROTEIN"/>
    <property type="match status" value="1"/>
</dbReference>
<gene>
    <name evidence="2" type="ORF">C2845_PM14G07560</name>
</gene>
<feature type="region of interest" description="Disordered" evidence="1">
    <location>
        <begin position="1"/>
        <end position="21"/>
    </location>
</feature>
<sequence>MPWDGNDQAPVHDEQTEDDIEDSARGVQGLIQDLYNAASHGISGNLYQQLMEEAKRELYPGSTEESRLTFIIKLLHIVYNRITNSGFNAILELLSTSFPNVTALPKSYNETKALHQKLGFGYVSIHVCKYDCALFWKDHAKDDHCPVYGESRWKMNKVGRKKVRHKVLCYFPIIPHLQRLFISKQREKIARWHKDKRVQVQNEMRHPADGEAWKDFDNTYECFADDPRSLRLAIATDGFNPFGQMTNSYSIWPVIAVPYNFPPWMCMDQSNYILGTKSPGKDFHVFIQPLIVDMLKLWEGVSTYDAYECKDFILRAAILWGIHDYPALGTM</sequence>
<evidence type="ECO:0000313" key="2">
    <source>
        <dbReference type="EMBL" id="RLM61630.1"/>
    </source>
</evidence>
<dbReference type="STRING" id="4540.A0A3L6PQM0"/>
<evidence type="ECO:0000256" key="1">
    <source>
        <dbReference type="SAM" id="MobiDB-lite"/>
    </source>
</evidence>
<accession>A0A3L6PQM0</accession>
<dbReference type="Pfam" id="PF02992">
    <property type="entry name" value="Transposase_21"/>
    <property type="match status" value="1"/>
</dbReference>
<protein>
    <recommendedName>
        <fullName evidence="4">Transposon protein, putative, CACTA, En/Spm sub-class</fullName>
    </recommendedName>
</protein>
<dbReference type="OrthoDB" id="669132at2759"/>
<dbReference type="AlphaFoldDB" id="A0A3L6PQM0"/>
<keyword evidence="3" id="KW-1185">Reference proteome</keyword>
<dbReference type="Proteomes" id="UP000275267">
    <property type="component" value="Unassembled WGS sequence"/>
</dbReference>
<dbReference type="PANTHER" id="PTHR10775:SF185">
    <property type="entry name" value="OS08G0208400 PROTEIN"/>
    <property type="match status" value="1"/>
</dbReference>
<comment type="caution">
    <text evidence="2">The sequence shown here is derived from an EMBL/GenBank/DDBJ whole genome shotgun (WGS) entry which is preliminary data.</text>
</comment>
<dbReference type="InterPro" id="IPR004242">
    <property type="entry name" value="Transposase_21"/>
</dbReference>
<organism evidence="2 3">
    <name type="scientific">Panicum miliaceum</name>
    <name type="common">Proso millet</name>
    <name type="synonym">Broomcorn millet</name>
    <dbReference type="NCBI Taxonomy" id="4540"/>
    <lineage>
        <taxon>Eukaryota</taxon>
        <taxon>Viridiplantae</taxon>
        <taxon>Streptophyta</taxon>
        <taxon>Embryophyta</taxon>
        <taxon>Tracheophyta</taxon>
        <taxon>Spermatophyta</taxon>
        <taxon>Magnoliopsida</taxon>
        <taxon>Liliopsida</taxon>
        <taxon>Poales</taxon>
        <taxon>Poaceae</taxon>
        <taxon>PACMAD clade</taxon>
        <taxon>Panicoideae</taxon>
        <taxon>Panicodae</taxon>
        <taxon>Paniceae</taxon>
        <taxon>Panicinae</taxon>
        <taxon>Panicum</taxon>
        <taxon>Panicum sect. Panicum</taxon>
    </lineage>
</organism>
<evidence type="ECO:0000313" key="3">
    <source>
        <dbReference type="Proteomes" id="UP000275267"/>
    </source>
</evidence>
<name>A0A3L6PQM0_PANMI</name>
<reference evidence="3" key="1">
    <citation type="journal article" date="2019" name="Nat. Commun.">
        <title>The genome of broomcorn millet.</title>
        <authorList>
            <person name="Zou C."/>
            <person name="Miki D."/>
            <person name="Li D."/>
            <person name="Tang Q."/>
            <person name="Xiao L."/>
            <person name="Rajput S."/>
            <person name="Deng P."/>
            <person name="Jia W."/>
            <person name="Huang R."/>
            <person name="Zhang M."/>
            <person name="Sun Y."/>
            <person name="Hu J."/>
            <person name="Fu X."/>
            <person name="Schnable P.S."/>
            <person name="Li F."/>
            <person name="Zhang H."/>
            <person name="Feng B."/>
            <person name="Zhu X."/>
            <person name="Liu R."/>
            <person name="Schnable J.C."/>
            <person name="Zhu J.-K."/>
            <person name="Zhang H."/>
        </authorList>
    </citation>
    <scope>NUCLEOTIDE SEQUENCE [LARGE SCALE GENOMIC DNA]</scope>
</reference>
<dbReference type="EMBL" id="PQIB02000016">
    <property type="protein sequence ID" value="RLM61630.1"/>
    <property type="molecule type" value="Genomic_DNA"/>
</dbReference>